<evidence type="ECO:0000256" key="1">
    <source>
        <dbReference type="SAM" id="SignalP"/>
    </source>
</evidence>
<reference evidence="2 3" key="1">
    <citation type="journal article" date="2023" name="Microorganisms">
        <title>Thiorhodovibrio frisius and Trv. litoralis spp. nov., Two Novel Members from a Clade of Fastidious Purple Sulfur Bacteria That Exhibit Unique Red-Shifted Light-Harvesting Capabilities.</title>
        <authorList>
            <person name="Methner A."/>
            <person name="Kuzyk S.B."/>
            <person name="Petersen J."/>
            <person name="Bauer S."/>
            <person name="Brinkmann H."/>
            <person name="Sichau K."/>
            <person name="Wanner G."/>
            <person name="Wolf J."/>
            <person name="Neumann-Schaal M."/>
            <person name="Henke P."/>
            <person name="Tank M."/>
            <person name="Sproer C."/>
            <person name="Bunk B."/>
            <person name="Overmann J."/>
        </authorList>
    </citation>
    <scope>NUCLEOTIDE SEQUENCE [LARGE SCALE GENOMIC DNA]</scope>
    <source>
        <strain evidence="2 3">DSM 6702</strain>
    </source>
</reference>
<feature type="signal peptide" evidence="1">
    <location>
        <begin position="1"/>
        <end position="23"/>
    </location>
</feature>
<protein>
    <recommendedName>
        <fullName evidence="4">PEP-CTERM protein-sorting domain-containing protein</fullName>
    </recommendedName>
</protein>
<dbReference type="EMBL" id="CP121472">
    <property type="protein sequence ID" value="WPL16107.1"/>
    <property type="molecule type" value="Genomic_DNA"/>
</dbReference>
<organism evidence="2 3">
    <name type="scientific">Thiorhodovibrio winogradskyi</name>
    <dbReference type="NCBI Taxonomy" id="77007"/>
    <lineage>
        <taxon>Bacteria</taxon>
        <taxon>Pseudomonadati</taxon>
        <taxon>Pseudomonadota</taxon>
        <taxon>Gammaproteobacteria</taxon>
        <taxon>Chromatiales</taxon>
        <taxon>Chromatiaceae</taxon>
        <taxon>Thiorhodovibrio</taxon>
    </lineage>
</organism>
<evidence type="ECO:0000313" key="3">
    <source>
        <dbReference type="Proteomes" id="UP001432180"/>
    </source>
</evidence>
<keyword evidence="3" id="KW-1185">Reference proteome</keyword>
<evidence type="ECO:0000313" key="2">
    <source>
        <dbReference type="EMBL" id="WPL16107.1"/>
    </source>
</evidence>
<name>A0ABZ0S720_9GAMM</name>
<accession>A0ABZ0S720</accession>
<proteinExistence type="predicted"/>
<feature type="chain" id="PRO_5045780975" description="PEP-CTERM protein-sorting domain-containing protein" evidence="1">
    <location>
        <begin position="24"/>
        <end position="329"/>
    </location>
</feature>
<evidence type="ECO:0008006" key="4">
    <source>
        <dbReference type="Google" id="ProtNLM"/>
    </source>
</evidence>
<dbReference type="RefSeq" id="WP_328986658.1">
    <property type="nucleotide sequence ID" value="NZ_CP121472.1"/>
</dbReference>
<keyword evidence="1" id="KW-0732">Signal</keyword>
<dbReference type="Proteomes" id="UP001432180">
    <property type="component" value="Chromosome"/>
</dbReference>
<gene>
    <name evidence="2" type="ORF">Thiowin_01054</name>
</gene>
<sequence>MRILTILSASAAGALLLSGPSYATVFPYTPSVTGAIEVQTNTLAANHLSSVQITGIYKNDGSLDLSDLSSATNIITGSPLDSTGALGFVTSPDNDWGKTPSPNIGELYDGLLNGEVGGPGQGDYYVDPSYFLTNQNDSWVDENTPGWISLATSDYEGENAGEWFSADALATEDENGDPIDPISSYGSVNGYDLSQVLDISFTSEGTWSLLVDPSAIQAATIELGRPTIFDHLAFVLKGSNNADASWAIFDFNFWDLIDKGLDISLGDTVYYFTGRWDTGVINNQDLSHVTIWAHDPPAGSTSVPAPTPLALLGVGLLAMGFSGRRGKRR</sequence>